<proteinExistence type="predicted"/>
<name>A0AAW2I652_9NEOP</name>
<comment type="caution">
    <text evidence="5">The sequence shown here is derived from an EMBL/GenBank/DDBJ whole genome shotgun (WGS) entry which is preliminary data.</text>
</comment>
<dbReference type="GO" id="GO:0008270">
    <property type="term" value="F:zinc ion binding"/>
    <property type="evidence" value="ECO:0007669"/>
    <property type="project" value="TreeGrafter"/>
</dbReference>
<sequence length="142" mass="16176">MSVSTLESELSKPSNENEIDLTEEVEDGKNKNPVKCRFCPSTILNPRIGTYIHSEFELPMMTKKENLPSSDGDTKDGTKYESLSHFLQINDMYTFENICFSIAVGDIKYLACADCEIGPVGYHNLNTKDTYIFFMNILIWKI</sequence>
<organism evidence="5">
    <name type="scientific">Menopon gallinae</name>
    <name type="common">poultry shaft louse</name>
    <dbReference type="NCBI Taxonomy" id="328185"/>
    <lineage>
        <taxon>Eukaryota</taxon>
        <taxon>Metazoa</taxon>
        <taxon>Ecdysozoa</taxon>
        <taxon>Arthropoda</taxon>
        <taxon>Hexapoda</taxon>
        <taxon>Insecta</taxon>
        <taxon>Pterygota</taxon>
        <taxon>Neoptera</taxon>
        <taxon>Paraneoptera</taxon>
        <taxon>Psocodea</taxon>
        <taxon>Troctomorpha</taxon>
        <taxon>Phthiraptera</taxon>
        <taxon>Amblycera</taxon>
        <taxon>Menoponidae</taxon>
        <taxon>Menopon</taxon>
    </lineage>
</organism>
<dbReference type="PANTHER" id="PTHR13276:SF0">
    <property type="entry name" value="GUANINE NUCLEOTIDE EXCHANGE FACTOR MSS4"/>
    <property type="match status" value="1"/>
</dbReference>
<evidence type="ECO:0000256" key="4">
    <source>
        <dbReference type="SAM" id="MobiDB-lite"/>
    </source>
</evidence>
<dbReference type="Pfam" id="PF04421">
    <property type="entry name" value="Mss4"/>
    <property type="match status" value="1"/>
</dbReference>
<dbReference type="SUPFAM" id="SSF51316">
    <property type="entry name" value="Mss4-like"/>
    <property type="match status" value="1"/>
</dbReference>
<evidence type="ECO:0000256" key="2">
    <source>
        <dbReference type="ARBA" id="ARBA00022658"/>
    </source>
</evidence>
<keyword evidence="1" id="KW-0813">Transport</keyword>
<dbReference type="InterPro" id="IPR011057">
    <property type="entry name" value="Mss4-like_sf"/>
</dbReference>
<dbReference type="FunFam" id="2.170.150.10:FF:000005">
    <property type="entry name" value="Guanine nucleotide exchange factor MSS4"/>
    <property type="match status" value="1"/>
</dbReference>
<evidence type="ECO:0000313" key="5">
    <source>
        <dbReference type="EMBL" id="KAL0277614.1"/>
    </source>
</evidence>
<dbReference type="GO" id="GO:0015031">
    <property type="term" value="P:protein transport"/>
    <property type="evidence" value="ECO:0007669"/>
    <property type="project" value="UniProtKB-KW"/>
</dbReference>
<evidence type="ECO:0008006" key="6">
    <source>
        <dbReference type="Google" id="ProtNLM"/>
    </source>
</evidence>
<protein>
    <recommendedName>
        <fullName evidence="6">Guanine nucleotide exchange factor MSS4</fullName>
    </recommendedName>
</protein>
<evidence type="ECO:0000256" key="1">
    <source>
        <dbReference type="ARBA" id="ARBA00022448"/>
    </source>
</evidence>
<gene>
    <name evidence="5" type="ORF">PYX00_004846</name>
</gene>
<dbReference type="InterPro" id="IPR011323">
    <property type="entry name" value="Mss4/transl-control_tumour"/>
</dbReference>
<keyword evidence="2" id="KW-0344">Guanine-nucleotide releasing factor</keyword>
<accession>A0AAW2I652</accession>
<feature type="region of interest" description="Disordered" evidence="4">
    <location>
        <begin position="1"/>
        <end position="26"/>
    </location>
</feature>
<dbReference type="InterPro" id="IPR007515">
    <property type="entry name" value="Mss4"/>
</dbReference>
<dbReference type="GO" id="GO:0006892">
    <property type="term" value="P:post-Golgi vesicle-mediated transport"/>
    <property type="evidence" value="ECO:0007669"/>
    <property type="project" value="TreeGrafter"/>
</dbReference>
<dbReference type="GO" id="GO:0016020">
    <property type="term" value="C:membrane"/>
    <property type="evidence" value="ECO:0007669"/>
    <property type="project" value="TreeGrafter"/>
</dbReference>
<dbReference type="GO" id="GO:0005085">
    <property type="term" value="F:guanyl-nucleotide exchange factor activity"/>
    <property type="evidence" value="ECO:0007669"/>
    <property type="project" value="UniProtKB-KW"/>
</dbReference>
<dbReference type="EMBL" id="JARGDH010000002">
    <property type="protein sequence ID" value="KAL0277614.1"/>
    <property type="molecule type" value="Genomic_DNA"/>
</dbReference>
<dbReference type="Gene3D" id="2.170.150.10">
    <property type="entry name" value="Metal Binding Protein, Guanine Nucleotide Exchange Factor, Chain A"/>
    <property type="match status" value="1"/>
</dbReference>
<dbReference type="PROSITE" id="PS51796">
    <property type="entry name" value="MSS4"/>
    <property type="match status" value="1"/>
</dbReference>
<keyword evidence="3" id="KW-0653">Protein transport</keyword>
<reference evidence="5" key="1">
    <citation type="journal article" date="2024" name="Gigascience">
        <title>Chromosome-level genome of the poultry shaft louse Menopon gallinae provides insight into the host-switching and adaptive evolution of parasitic lice.</title>
        <authorList>
            <person name="Xu Y."/>
            <person name="Ma L."/>
            <person name="Liu S."/>
            <person name="Liang Y."/>
            <person name="Liu Q."/>
            <person name="He Z."/>
            <person name="Tian L."/>
            <person name="Duan Y."/>
            <person name="Cai W."/>
            <person name="Li H."/>
            <person name="Song F."/>
        </authorList>
    </citation>
    <scope>NUCLEOTIDE SEQUENCE</scope>
    <source>
        <strain evidence="5">Cailab_2023a</strain>
    </source>
</reference>
<dbReference type="GO" id="GO:0007264">
    <property type="term" value="P:small GTPase-mediated signal transduction"/>
    <property type="evidence" value="ECO:0007669"/>
    <property type="project" value="InterPro"/>
</dbReference>
<dbReference type="GO" id="GO:0005829">
    <property type="term" value="C:cytosol"/>
    <property type="evidence" value="ECO:0007669"/>
    <property type="project" value="TreeGrafter"/>
</dbReference>
<evidence type="ECO:0000256" key="3">
    <source>
        <dbReference type="ARBA" id="ARBA00022927"/>
    </source>
</evidence>
<feature type="compositionally biased region" description="Polar residues" evidence="4">
    <location>
        <begin position="1"/>
        <end position="16"/>
    </location>
</feature>
<feature type="compositionally biased region" description="Acidic residues" evidence="4">
    <location>
        <begin position="17"/>
        <end position="26"/>
    </location>
</feature>
<dbReference type="AlphaFoldDB" id="A0AAW2I652"/>
<dbReference type="PANTHER" id="PTHR13276">
    <property type="entry name" value="GUANINE NUCLEOTIDE EXCHANGE FACTOR MSS4"/>
    <property type="match status" value="1"/>
</dbReference>